<sequence>MESPPARRIHGFPFAEESDMYPEFRQSDEENDFDPGPLPAQSCPPLRPPALPNVLQPGVNAAPQLQAPALHRAMEGMSFAEGSALHASGQARPPATGAFPRARSMGI</sequence>
<reference evidence="1" key="1">
    <citation type="submission" date="2022-05" db="EMBL/GenBank/DDBJ databases">
        <title>Chromosome-level genome of Chaenocephalus aceratus.</title>
        <authorList>
            <person name="Park H."/>
        </authorList>
    </citation>
    <scope>NUCLEOTIDE SEQUENCE</scope>
    <source>
        <strain evidence="1">KU_202001</strain>
    </source>
</reference>
<keyword evidence="2" id="KW-1185">Reference proteome</keyword>
<dbReference type="EMBL" id="CM043797">
    <property type="protein sequence ID" value="KAI4815566.1"/>
    <property type="molecule type" value="Genomic_DNA"/>
</dbReference>
<protein>
    <submittedName>
        <fullName evidence="1">Uncharacterized protein</fullName>
    </submittedName>
</protein>
<comment type="caution">
    <text evidence="1">The sequence shown here is derived from an EMBL/GenBank/DDBJ whole genome shotgun (WGS) entry which is preliminary data.</text>
</comment>
<evidence type="ECO:0000313" key="2">
    <source>
        <dbReference type="Proteomes" id="UP001057452"/>
    </source>
</evidence>
<organism evidence="1 2">
    <name type="scientific">Chaenocephalus aceratus</name>
    <name type="common">Blackfin icefish</name>
    <name type="synonym">Chaenichthys aceratus</name>
    <dbReference type="NCBI Taxonomy" id="36190"/>
    <lineage>
        <taxon>Eukaryota</taxon>
        <taxon>Metazoa</taxon>
        <taxon>Chordata</taxon>
        <taxon>Craniata</taxon>
        <taxon>Vertebrata</taxon>
        <taxon>Euteleostomi</taxon>
        <taxon>Actinopterygii</taxon>
        <taxon>Neopterygii</taxon>
        <taxon>Teleostei</taxon>
        <taxon>Neoteleostei</taxon>
        <taxon>Acanthomorphata</taxon>
        <taxon>Eupercaria</taxon>
        <taxon>Perciformes</taxon>
        <taxon>Notothenioidei</taxon>
        <taxon>Channichthyidae</taxon>
        <taxon>Chaenocephalus</taxon>
    </lineage>
</organism>
<proteinExistence type="predicted"/>
<name>A0ACB9WQX4_CHAAC</name>
<gene>
    <name evidence="1" type="ORF">KUCAC02_005708</name>
</gene>
<accession>A0ACB9WQX4</accession>
<dbReference type="Proteomes" id="UP001057452">
    <property type="component" value="Chromosome 13"/>
</dbReference>
<evidence type="ECO:0000313" key="1">
    <source>
        <dbReference type="EMBL" id="KAI4815566.1"/>
    </source>
</evidence>